<sequence length="475" mass="52569">MEANMKTHIAFVSVPIYSHLLSMIEFCKRLIHLHRHFHCTIIIPTVESSGNAQKALLEGLPSTSSIQYIFLPPPNINDVVSHETNPAALVQISMYRSLPNIYEELNKLFVSEMSPVGTVVVDALLDQVVEFANDQNALSFVYFPSTAMMLSLCLYSSELDKAVSCEFKDLTEPIKIPGCVPVHGSDLPDSLQDRSNQEYQIFLQAGQRFHKANGVLVNTFSELEPGPLRAIREGPGPIVYPVGPITQNAAESSTHDCLKWLDKKPHNSVIYVCFGSGGTLSQEQLDELAMGLELSGQNFLWVYKPPSKFGTVADVGAENNDPLQYLPSGFLERTQEQGMVVPFWAPQAQVLNHMAIGGYVCHCGWNSIVESIINGVPLIAWPLFAEQTLNAAMVSDALKVALRPKCKDQGIVERHKIAKLVKRLIRGEEGEAFRHRMNELKLAASKALQEQGSSTRALSEFALKCKSFMNKKTSV</sequence>
<name>A0AAE1JFU2_9FABA</name>
<dbReference type="PANTHER" id="PTHR48046">
    <property type="entry name" value="UDP-GLYCOSYLTRANSFERASE 72E1"/>
    <property type="match status" value="1"/>
</dbReference>
<dbReference type="CDD" id="cd03784">
    <property type="entry name" value="GT1_Gtf-like"/>
    <property type="match status" value="1"/>
</dbReference>
<reference evidence="6" key="1">
    <citation type="submission" date="2023-10" db="EMBL/GenBank/DDBJ databases">
        <title>Chromosome-level genome of the transformable northern wattle, Acacia crassicarpa.</title>
        <authorList>
            <person name="Massaro I."/>
            <person name="Sinha N.R."/>
            <person name="Poethig S."/>
            <person name="Leichty A.R."/>
        </authorList>
    </citation>
    <scope>NUCLEOTIDE SEQUENCE</scope>
    <source>
        <strain evidence="6">Acra3RX</strain>
        <tissue evidence="6">Leaf</tissue>
    </source>
</reference>
<dbReference type="Proteomes" id="UP001293593">
    <property type="component" value="Unassembled WGS sequence"/>
</dbReference>
<evidence type="ECO:0000256" key="5">
    <source>
        <dbReference type="RuleBase" id="RU362057"/>
    </source>
</evidence>
<dbReference type="AlphaFoldDB" id="A0AAE1JFU2"/>
<keyword evidence="2 4" id="KW-0328">Glycosyltransferase</keyword>
<comment type="similarity">
    <text evidence="1 4">Belongs to the UDP-glycosyltransferase family.</text>
</comment>
<dbReference type="Pfam" id="PF00201">
    <property type="entry name" value="UDPGT"/>
    <property type="match status" value="1"/>
</dbReference>
<dbReference type="InterPro" id="IPR035595">
    <property type="entry name" value="UDP_glycos_trans_CS"/>
</dbReference>
<evidence type="ECO:0000313" key="6">
    <source>
        <dbReference type="EMBL" id="KAK4269742.1"/>
    </source>
</evidence>
<dbReference type="FunFam" id="3.40.50.2000:FF:000051">
    <property type="entry name" value="Glycosyltransferase"/>
    <property type="match status" value="1"/>
</dbReference>
<evidence type="ECO:0000313" key="7">
    <source>
        <dbReference type="Proteomes" id="UP001293593"/>
    </source>
</evidence>
<protein>
    <recommendedName>
        <fullName evidence="5">Glycosyltransferase</fullName>
        <ecNumber evidence="5">2.4.1.-</ecNumber>
    </recommendedName>
</protein>
<gene>
    <name evidence="6" type="ORF">QN277_022859</name>
</gene>
<dbReference type="SUPFAM" id="SSF53756">
    <property type="entry name" value="UDP-Glycosyltransferase/glycogen phosphorylase"/>
    <property type="match status" value="1"/>
</dbReference>
<dbReference type="InterPro" id="IPR002213">
    <property type="entry name" value="UDP_glucos_trans"/>
</dbReference>
<evidence type="ECO:0000256" key="2">
    <source>
        <dbReference type="ARBA" id="ARBA00022676"/>
    </source>
</evidence>
<dbReference type="PROSITE" id="PS00375">
    <property type="entry name" value="UDPGT"/>
    <property type="match status" value="1"/>
</dbReference>
<evidence type="ECO:0000256" key="4">
    <source>
        <dbReference type="RuleBase" id="RU003718"/>
    </source>
</evidence>
<evidence type="ECO:0000256" key="3">
    <source>
        <dbReference type="ARBA" id="ARBA00022679"/>
    </source>
</evidence>
<dbReference type="GO" id="GO:0008194">
    <property type="term" value="F:UDP-glycosyltransferase activity"/>
    <property type="evidence" value="ECO:0007669"/>
    <property type="project" value="InterPro"/>
</dbReference>
<dbReference type="PANTHER" id="PTHR48046:SF6">
    <property type="entry name" value="GLYCOSYLTRANSFERASE"/>
    <property type="match status" value="1"/>
</dbReference>
<accession>A0AAE1JFU2</accession>
<evidence type="ECO:0000256" key="1">
    <source>
        <dbReference type="ARBA" id="ARBA00009995"/>
    </source>
</evidence>
<organism evidence="6 7">
    <name type="scientific">Acacia crassicarpa</name>
    <name type="common">northern wattle</name>
    <dbReference type="NCBI Taxonomy" id="499986"/>
    <lineage>
        <taxon>Eukaryota</taxon>
        <taxon>Viridiplantae</taxon>
        <taxon>Streptophyta</taxon>
        <taxon>Embryophyta</taxon>
        <taxon>Tracheophyta</taxon>
        <taxon>Spermatophyta</taxon>
        <taxon>Magnoliopsida</taxon>
        <taxon>eudicotyledons</taxon>
        <taxon>Gunneridae</taxon>
        <taxon>Pentapetalae</taxon>
        <taxon>rosids</taxon>
        <taxon>fabids</taxon>
        <taxon>Fabales</taxon>
        <taxon>Fabaceae</taxon>
        <taxon>Caesalpinioideae</taxon>
        <taxon>mimosoid clade</taxon>
        <taxon>Acacieae</taxon>
        <taxon>Acacia</taxon>
    </lineage>
</organism>
<comment type="caution">
    <text evidence="6">The sequence shown here is derived from an EMBL/GenBank/DDBJ whole genome shotgun (WGS) entry which is preliminary data.</text>
</comment>
<dbReference type="EMBL" id="JAWXYG010000006">
    <property type="protein sequence ID" value="KAK4269742.1"/>
    <property type="molecule type" value="Genomic_DNA"/>
</dbReference>
<proteinExistence type="inferred from homology"/>
<dbReference type="EC" id="2.4.1.-" evidence="5"/>
<dbReference type="Gene3D" id="3.40.50.2000">
    <property type="entry name" value="Glycogen Phosphorylase B"/>
    <property type="match status" value="2"/>
</dbReference>
<keyword evidence="7" id="KW-1185">Reference proteome</keyword>
<keyword evidence="3 4" id="KW-0808">Transferase</keyword>